<dbReference type="InterPro" id="IPR051161">
    <property type="entry name" value="Mannose-6P_isomerase_type2"/>
</dbReference>
<name>A0ABV5V554_9MICO</name>
<dbReference type="PANTHER" id="PTHR46390:SF1">
    <property type="entry name" value="MANNOSE-1-PHOSPHATE GUANYLYLTRANSFERASE"/>
    <property type="match status" value="1"/>
</dbReference>
<dbReference type="InterPro" id="IPR014710">
    <property type="entry name" value="RmlC-like_jellyroll"/>
</dbReference>
<dbReference type="Pfam" id="PF01050">
    <property type="entry name" value="MannoseP_isomer"/>
    <property type="match status" value="1"/>
</dbReference>
<keyword evidence="3" id="KW-1185">Reference proteome</keyword>
<feature type="domain" description="Mannose-6-phosphate isomerase type II C-terminal" evidence="1">
    <location>
        <begin position="14"/>
        <end position="115"/>
    </location>
</feature>
<dbReference type="Proteomes" id="UP001589613">
    <property type="component" value="Unassembled WGS sequence"/>
</dbReference>
<dbReference type="Gene3D" id="2.60.120.10">
    <property type="entry name" value="Jelly Rolls"/>
    <property type="match status" value="1"/>
</dbReference>
<dbReference type="SUPFAM" id="SSF51182">
    <property type="entry name" value="RmlC-like cupins"/>
    <property type="match status" value="1"/>
</dbReference>
<sequence length="120" mass="13668">MQRDRTRGILVEERPWGRFQQFTTGEPVTVKVISVEPGHRLSLQRHAHRSEMWHVVDGPVEVTVGERSWSVAPGEQVWVPAGATHRLGNPGDRTARVLEMAFGHFDEADIERLEDDYTRG</sequence>
<dbReference type="GO" id="GO:0016853">
    <property type="term" value="F:isomerase activity"/>
    <property type="evidence" value="ECO:0007669"/>
    <property type="project" value="UniProtKB-KW"/>
</dbReference>
<reference evidence="2 3" key="1">
    <citation type="submission" date="2024-09" db="EMBL/GenBank/DDBJ databases">
        <authorList>
            <person name="Sun Q."/>
            <person name="Mori K."/>
        </authorList>
    </citation>
    <scope>NUCLEOTIDE SEQUENCE [LARGE SCALE GENOMIC DNA]</scope>
    <source>
        <strain evidence="2 3">JCM 12763</strain>
    </source>
</reference>
<dbReference type="RefSeq" id="WP_075957114.1">
    <property type="nucleotide sequence ID" value="NZ_JBHMAX010000023.1"/>
</dbReference>
<dbReference type="EMBL" id="JBHMAX010000023">
    <property type="protein sequence ID" value="MFB9732951.1"/>
    <property type="molecule type" value="Genomic_DNA"/>
</dbReference>
<proteinExistence type="predicted"/>
<organism evidence="2 3">
    <name type="scientific">Ornithinimicrobium kibberense</name>
    <dbReference type="NCBI Taxonomy" id="282060"/>
    <lineage>
        <taxon>Bacteria</taxon>
        <taxon>Bacillati</taxon>
        <taxon>Actinomycetota</taxon>
        <taxon>Actinomycetes</taxon>
        <taxon>Micrococcales</taxon>
        <taxon>Ornithinimicrobiaceae</taxon>
        <taxon>Ornithinimicrobium</taxon>
    </lineage>
</organism>
<dbReference type="InterPro" id="IPR011051">
    <property type="entry name" value="RmlC_Cupin_sf"/>
</dbReference>
<gene>
    <name evidence="2" type="ORF">ACFFN0_12950</name>
</gene>
<comment type="caution">
    <text evidence="2">The sequence shown here is derived from an EMBL/GenBank/DDBJ whole genome shotgun (WGS) entry which is preliminary data.</text>
</comment>
<evidence type="ECO:0000259" key="1">
    <source>
        <dbReference type="Pfam" id="PF01050"/>
    </source>
</evidence>
<evidence type="ECO:0000313" key="2">
    <source>
        <dbReference type="EMBL" id="MFB9732951.1"/>
    </source>
</evidence>
<dbReference type="PANTHER" id="PTHR46390">
    <property type="entry name" value="MANNOSE-1-PHOSPHATE GUANYLYLTRANSFERASE"/>
    <property type="match status" value="1"/>
</dbReference>
<evidence type="ECO:0000313" key="3">
    <source>
        <dbReference type="Proteomes" id="UP001589613"/>
    </source>
</evidence>
<keyword evidence="2" id="KW-0413">Isomerase</keyword>
<dbReference type="InterPro" id="IPR001538">
    <property type="entry name" value="Man6P_isomerase-2_C"/>
</dbReference>
<protein>
    <submittedName>
        <fullName evidence="2">Phosphomannose isomerase type II C-terminal cupin domain</fullName>
    </submittedName>
</protein>
<accession>A0ABV5V554</accession>
<dbReference type="CDD" id="cd02213">
    <property type="entry name" value="cupin_PMI_typeII_C"/>
    <property type="match status" value="1"/>
</dbReference>